<feature type="repeat" description="WD" evidence="3">
    <location>
        <begin position="669"/>
        <end position="711"/>
    </location>
</feature>
<dbReference type="GO" id="GO:0003730">
    <property type="term" value="F:mRNA 3'-UTR binding"/>
    <property type="evidence" value="ECO:0007669"/>
    <property type="project" value="TreeGrafter"/>
</dbReference>
<comment type="caution">
    <text evidence="9">The sequence shown here is derived from an EMBL/GenBank/DDBJ whole genome shotgun (WGS) entry which is preliminary data.</text>
</comment>
<dbReference type="InterPro" id="IPR020472">
    <property type="entry name" value="WD40_PAC1"/>
</dbReference>
<dbReference type="SUPFAM" id="SSF50965">
    <property type="entry name" value="Galactose oxidase, central domain"/>
    <property type="match status" value="1"/>
</dbReference>
<dbReference type="EMBL" id="JAGFMF010011956">
    <property type="protein sequence ID" value="KAG8509244.1"/>
    <property type="molecule type" value="Genomic_DNA"/>
</dbReference>
<feature type="repeat" description="WD" evidence="3">
    <location>
        <begin position="56"/>
        <end position="100"/>
    </location>
</feature>
<evidence type="ECO:0000313" key="10">
    <source>
        <dbReference type="Proteomes" id="UP000700334"/>
    </source>
</evidence>
<dbReference type="Gene3D" id="2.130.10.10">
    <property type="entry name" value="YVTN repeat-like/Quinoprotein amine dehydrogenase"/>
    <property type="match status" value="2"/>
</dbReference>
<dbReference type="InterPro" id="IPR024977">
    <property type="entry name" value="Apc4-like_WD40_dom"/>
</dbReference>
<dbReference type="Proteomes" id="UP000700334">
    <property type="component" value="Unassembled WGS sequence"/>
</dbReference>
<dbReference type="InterPro" id="IPR011043">
    <property type="entry name" value="Gal_Oxase/kelch_b-propeller"/>
</dbReference>
<keyword evidence="1 3" id="KW-0853">WD repeat</keyword>
<evidence type="ECO:0000256" key="3">
    <source>
        <dbReference type="PROSITE-ProRule" id="PRU00221"/>
    </source>
</evidence>
<proteinExistence type="predicted"/>
<keyword evidence="10" id="KW-1185">Reference proteome</keyword>
<evidence type="ECO:0000259" key="6">
    <source>
        <dbReference type="Pfam" id="PF23770"/>
    </source>
</evidence>
<dbReference type="InterPro" id="IPR052640">
    <property type="entry name" value="Gemin-5"/>
</dbReference>
<sequence length="1640" mass="179196">MGPEPRTLPPSPNWYCARCSDAVPGGLFGFAARTSVFLVRVGPGASPGAPPFAGELVGHTERVSGFTFSHHPGQYNLCATSSDDGTVKIWDVETRTVVTEHALHQHTISALHWSPRVKDLVVSGDEKGVVFCYWLHRNDSQYLFVEPRTIFCLTCSPHHDDFVAIGYKDGVVVVIDLSKKGEVIHRFRGHDDEVHCVAWCPLPGEDCLPLAQEESAEEPETPGGRAPAPGAGANGCYLASGSKDQTIRLWSCSRGRAVTVLKLPFLKRRGGGVDPAVRERLWLTLHWPKEQPTQLVSSCFGGELLLWDLAQCWRRRYTLFSAAAEGQNHSRIVFNLCPLRTEAGRQLLLSTSMDRDIKCWDMATLECCWTLPSLGGFAYSLAFSPVDAGCLAVGVGDGMIRVWNTLSIKNSYDVRHFWQGVKSKVTALCWHPAKEGCLAFGTDDGKVGLYDTYSSNAGCRALGAELSVMGARGPFGGWGLSCPRGSSLPPCSRRPPQISSTYHKKTVYTLAWGPPVPPLSLGGEGDRTSFALYSCGGEGVVLQHNPWKLGGEASDVNRLIRDTNAVKYKLPVHTEVSWKADGKTMALGNEDGSIEVFQAPNLRLVCTIQQHHKLVNTMSWHHGHGSRPELSCLLASGSNNAVIYVHSLQAILESNPEAPVTITEPYRTLSGHTAKITSLAWSPHHDGRLVSASYDGTAQVWDALREEPLYNFRGHRGRLLCVAWSPLDPDCVYSGADDFCVHKWPTSAQGHARPPQGQPAWARDPRALGSKKSIELEKKRLSQPKPKPKKKKKPLPRGPSKQDSQDGLEEEGLRAGAGPLENGLSDPEGEEEAQQPEFPCSVASEGALLSSGCVPALSCSLPPPLCGQRLRHWVPLLPAAWCWGRGWRAAAVRWPLLRRRPLCCVPEALLKKRKARSTLPLSTSLDHRPKEELHRDCLVLAAAQHARERSEGVSADLEERFHLGLFTDRAALYRMIDVEGKSHLENGHPELFHQLMLWKGDLKGVLQTAAERGELTDSLVAMAPVAGYHVWLWAVEVFAKQLCFQDQYVKAAAHLLSIHKVYEAVDLLRSNHFYREALAVAKARLRPEDPVLKELCLSWGAALEKDGHYAAAANYLGATSAYDAAKVLAKKGDAASLRTAAELAAIAGEDELSASLALRCAQELLPARNWVGAQDALRLHDSLKGQRLVFCVLELLCQRLEERQPPGGRGPAGAHNAWAAGPAGPFAARVAAVWADALGLGTPEQRQAASQQLRSVQYPRATANTASRQLLLHVCHDLALAVLSQQEACWAAAAEALLRAVVRSFDAGSFAVMQEVLAAFLPDGCDPLRDKLCGQQAPATPALRSLEAFFTYGRLYEFWWSLSRAHPAAGVWARAAHARTAPAEQGSQPDSAGPQQAGPTAAQPEPGMHPAQEGEGLNREGELPTRGGEDLNQEGEHPTRGGEHPAQEEKHPNQEGEHPVQEEEHPNGEGEHPAQKEEHPAQEGASLLRACRGLLSDEHASLQVSQRTVAEVQETLAEMIRQHQKSQLCKPTVNGSVEKEPEAEAEPLLGAQSREEENEPVSLPELTKRLTEANARIAKFPESVKAWPFPDVLECCLVLLHVEAQCPGAVPQDAQQQARELLQKHGHARPYRRHRQAFCT</sequence>
<dbReference type="Pfam" id="PF00400">
    <property type="entry name" value="WD40"/>
    <property type="match status" value="3"/>
</dbReference>
<feature type="domain" description="Gem-associated protein 5 first beta-propeller" evidence="6">
    <location>
        <begin position="76"/>
        <end position="206"/>
    </location>
</feature>
<reference evidence="9" key="1">
    <citation type="journal article" date="2021" name="Evol. Appl.">
        <title>The genome of the Pyrenean desman and the effects of bottlenecks and inbreeding on the genomic landscape of an endangered species.</title>
        <authorList>
            <person name="Escoda L."/>
            <person name="Castresana J."/>
        </authorList>
    </citation>
    <scope>NUCLEOTIDE SEQUENCE</scope>
    <source>
        <strain evidence="9">IBE-C5619</strain>
    </source>
</reference>
<dbReference type="GO" id="GO:0032797">
    <property type="term" value="C:SMN complex"/>
    <property type="evidence" value="ECO:0007669"/>
    <property type="project" value="TreeGrafter"/>
</dbReference>
<name>A0A8J6DI37_GALPY</name>
<dbReference type="Pfam" id="PF23774">
    <property type="entry name" value="TPR_GEMI5"/>
    <property type="match status" value="1"/>
</dbReference>
<dbReference type="InterPro" id="IPR015943">
    <property type="entry name" value="WD40/YVTN_repeat-like_dom_sf"/>
</dbReference>
<organism evidence="9 10">
    <name type="scientific">Galemys pyrenaicus</name>
    <name type="common">Iberian desman</name>
    <name type="synonym">Pyrenean desman</name>
    <dbReference type="NCBI Taxonomy" id="202257"/>
    <lineage>
        <taxon>Eukaryota</taxon>
        <taxon>Metazoa</taxon>
        <taxon>Chordata</taxon>
        <taxon>Craniata</taxon>
        <taxon>Vertebrata</taxon>
        <taxon>Euteleostomi</taxon>
        <taxon>Mammalia</taxon>
        <taxon>Eutheria</taxon>
        <taxon>Laurasiatheria</taxon>
        <taxon>Eulipotyphla</taxon>
        <taxon>Talpidae</taxon>
        <taxon>Galemys</taxon>
    </lineage>
</organism>
<evidence type="ECO:0000256" key="2">
    <source>
        <dbReference type="ARBA" id="ARBA00022737"/>
    </source>
</evidence>
<dbReference type="PROSITE" id="PS50294">
    <property type="entry name" value="WD_REPEATS_REGION"/>
    <property type="match status" value="2"/>
</dbReference>
<evidence type="ECO:0000259" key="5">
    <source>
        <dbReference type="Pfam" id="PF12894"/>
    </source>
</evidence>
<dbReference type="Pfam" id="PF12894">
    <property type="entry name" value="ANAPC4_WD40"/>
    <property type="match status" value="1"/>
</dbReference>
<gene>
    <name evidence="9" type="ORF">J0S82_001382</name>
</gene>
<feature type="region of interest" description="Disordered" evidence="4">
    <location>
        <begin position="747"/>
        <end position="837"/>
    </location>
</feature>
<dbReference type="PROSITE" id="PS50082">
    <property type="entry name" value="WD_REPEATS_2"/>
    <property type="match status" value="3"/>
</dbReference>
<dbReference type="InterPro" id="IPR011047">
    <property type="entry name" value="Quinoprotein_ADH-like_sf"/>
</dbReference>
<evidence type="ECO:0000313" key="9">
    <source>
        <dbReference type="EMBL" id="KAG8509244.1"/>
    </source>
</evidence>
<dbReference type="InterPro" id="IPR036322">
    <property type="entry name" value="WD40_repeat_dom_sf"/>
</dbReference>
<dbReference type="Pfam" id="PF23770">
    <property type="entry name" value="Beta-prop_RIG_1st"/>
    <property type="match status" value="1"/>
</dbReference>
<dbReference type="OrthoDB" id="7326421at2759"/>
<feature type="compositionally biased region" description="Basic and acidic residues" evidence="4">
    <location>
        <begin position="1416"/>
        <end position="1481"/>
    </location>
</feature>
<keyword evidence="2" id="KW-0677">Repeat</keyword>
<dbReference type="FunFam" id="2.130.10.10:FF:000221">
    <property type="entry name" value="gem-associated protein 5 isoform X1"/>
    <property type="match status" value="1"/>
</dbReference>
<feature type="domain" description="Gem-associated protein 5 RBS" evidence="8">
    <location>
        <begin position="1448"/>
        <end position="1626"/>
    </location>
</feature>
<evidence type="ECO:0000256" key="4">
    <source>
        <dbReference type="SAM" id="MobiDB-lite"/>
    </source>
</evidence>
<feature type="compositionally biased region" description="Basic residues" evidence="4">
    <location>
        <begin position="786"/>
        <end position="795"/>
    </location>
</feature>
<dbReference type="SUPFAM" id="SSF50978">
    <property type="entry name" value="WD40 repeat-like"/>
    <property type="match status" value="1"/>
</dbReference>
<dbReference type="GO" id="GO:0005634">
    <property type="term" value="C:nucleus"/>
    <property type="evidence" value="ECO:0007669"/>
    <property type="project" value="TreeGrafter"/>
</dbReference>
<feature type="region of interest" description="Disordered" evidence="4">
    <location>
        <begin position="1379"/>
        <end position="1483"/>
    </location>
</feature>
<dbReference type="InterPro" id="IPR056432">
    <property type="entry name" value="Beta-prop_GEMI5_1st"/>
</dbReference>
<feature type="domain" description="Gem-associated protein 5 RBS" evidence="8">
    <location>
        <begin position="1226"/>
        <end position="1409"/>
    </location>
</feature>
<feature type="compositionally biased region" description="Low complexity" evidence="4">
    <location>
        <begin position="1392"/>
        <end position="1406"/>
    </location>
</feature>
<dbReference type="InterPro" id="IPR019775">
    <property type="entry name" value="WD40_repeat_CS"/>
</dbReference>
<evidence type="ECO:0000256" key="1">
    <source>
        <dbReference type="ARBA" id="ARBA00022574"/>
    </source>
</evidence>
<feature type="repeat" description="WD" evidence="3">
    <location>
        <begin position="234"/>
        <end position="260"/>
    </location>
</feature>
<dbReference type="InterPro" id="IPR001680">
    <property type="entry name" value="WD40_rpt"/>
</dbReference>
<feature type="domain" description="Gem-associated protein 5 TPR" evidence="7">
    <location>
        <begin position="963"/>
        <end position="1170"/>
    </location>
</feature>
<feature type="domain" description="Anaphase-promoting complex subunit 4-like WD40" evidence="5">
    <location>
        <begin position="574"/>
        <end position="621"/>
    </location>
</feature>
<protein>
    <submittedName>
        <fullName evidence="9">Gem-associated protein 5</fullName>
    </submittedName>
</protein>
<dbReference type="InterPro" id="IPR056421">
    <property type="entry name" value="TPR_GEMI5"/>
</dbReference>
<dbReference type="Pfam" id="PF23777">
    <property type="entry name" value="GEMI5_RBS"/>
    <property type="match status" value="2"/>
</dbReference>
<evidence type="ECO:0000259" key="8">
    <source>
        <dbReference type="Pfam" id="PF23777"/>
    </source>
</evidence>
<dbReference type="GO" id="GO:0000387">
    <property type="term" value="P:spliceosomal snRNP assembly"/>
    <property type="evidence" value="ECO:0007669"/>
    <property type="project" value="TreeGrafter"/>
</dbReference>
<dbReference type="PANTHER" id="PTHR46362:SF1">
    <property type="entry name" value="GEM-ASSOCIATED PROTEIN 5"/>
    <property type="match status" value="1"/>
</dbReference>
<feature type="region of interest" description="Disordered" evidence="4">
    <location>
        <begin position="1527"/>
        <end position="1566"/>
    </location>
</feature>
<dbReference type="PANTHER" id="PTHR46362">
    <property type="entry name" value="GEM-ASSOCIATED PROTEIN 5"/>
    <property type="match status" value="1"/>
</dbReference>
<evidence type="ECO:0000259" key="7">
    <source>
        <dbReference type="Pfam" id="PF23774"/>
    </source>
</evidence>
<dbReference type="SUPFAM" id="SSF50998">
    <property type="entry name" value="Quinoprotein alcohol dehydrogenase-like"/>
    <property type="match status" value="1"/>
</dbReference>
<dbReference type="PROSITE" id="PS00678">
    <property type="entry name" value="WD_REPEATS_1"/>
    <property type="match status" value="1"/>
</dbReference>
<dbReference type="SMART" id="SM00320">
    <property type="entry name" value="WD40"/>
    <property type="match status" value="11"/>
</dbReference>
<dbReference type="PRINTS" id="PR00320">
    <property type="entry name" value="GPROTEINBRPT"/>
</dbReference>
<accession>A0A8J6DI37</accession>
<dbReference type="InterPro" id="IPR056420">
    <property type="entry name" value="GEMI5_RBS"/>
</dbReference>